<evidence type="ECO:0000256" key="4">
    <source>
        <dbReference type="ARBA" id="ARBA00022692"/>
    </source>
</evidence>
<evidence type="ECO:0000256" key="9">
    <source>
        <dbReference type="ARBA" id="ARBA00023157"/>
    </source>
</evidence>
<evidence type="ECO:0000256" key="13">
    <source>
        <dbReference type="SAM" id="Phobius"/>
    </source>
</evidence>
<dbReference type="RefSeq" id="XP_030649262.1">
    <property type="nucleotide sequence ID" value="XM_030793402.1"/>
</dbReference>
<feature type="transmembrane region" description="Helical" evidence="13">
    <location>
        <begin position="27"/>
        <end position="51"/>
    </location>
</feature>
<dbReference type="Gene3D" id="1.20.1070.10">
    <property type="entry name" value="Rhodopsin 7-helix transmembrane proteins"/>
    <property type="match status" value="1"/>
</dbReference>
<keyword evidence="9" id="KW-1015">Disulfide bond</keyword>
<proteinExistence type="predicted"/>
<evidence type="ECO:0000256" key="2">
    <source>
        <dbReference type="ARBA" id="ARBA00022475"/>
    </source>
</evidence>
<keyword evidence="6 13" id="KW-1133">Transmembrane helix</keyword>
<feature type="transmembrane region" description="Helical" evidence="13">
    <location>
        <begin position="146"/>
        <end position="167"/>
    </location>
</feature>
<evidence type="ECO:0000256" key="10">
    <source>
        <dbReference type="ARBA" id="ARBA00023170"/>
    </source>
</evidence>
<evidence type="ECO:0000256" key="6">
    <source>
        <dbReference type="ARBA" id="ARBA00022989"/>
    </source>
</evidence>
<dbReference type="InParanoid" id="A0A6J2WYM2"/>
<gene>
    <name evidence="16" type="primary">LOC115829323</name>
</gene>
<keyword evidence="7" id="KW-0297">G-protein coupled receptor</keyword>
<dbReference type="SUPFAM" id="SSF81321">
    <property type="entry name" value="Family A G protein-coupled receptor-like"/>
    <property type="match status" value="1"/>
</dbReference>
<dbReference type="AlphaFoldDB" id="A0A6J2WYM2"/>
<dbReference type="GO" id="GO:0004930">
    <property type="term" value="F:G protein-coupled receptor activity"/>
    <property type="evidence" value="ECO:0007669"/>
    <property type="project" value="UniProtKB-KW"/>
</dbReference>
<dbReference type="InterPro" id="IPR000725">
    <property type="entry name" value="Olfact_rcpt"/>
</dbReference>
<evidence type="ECO:0000256" key="5">
    <source>
        <dbReference type="ARBA" id="ARBA00022725"/>
    </source>
</evidence>
<dbReference type="PROSITE" id="PS50262">
    <property type="entry name" value="G_PROTEIN_RECEP_F1_2"/>
    <property type="match status" value="1"/>
</dbReference>
<feature type="transmembrane region" description="Helical" evidence="13">
    <location>
        <begin position="201"/>
        <end position="223"/>
    </location>
</feature>
<dbReference type="OrthoDB" id="9615015at2759"/>
<name>A0A6J2WYM2_CHACN</name>
<comment type="subcellular location">
    <subcellularLocation>
        <location evidence="1">Cell membrane</location>
        <topology evidence="1">Multi-pass membrane protein</topology>
    </subcellularLocation>
</comment>
<keyword evidence="5" id="KW-0552">Olfaction</keyword>
<sequence length="317" mass="35547">MENKTDMAIFHHNILFIEGLIVTEQTFYPAFILFLLAYVFIMVSNIGLLVLITMGKTLHEPMYILLCNLPVNNVLGASVLIPRLLYDVVKPTSERYITFSECVIQAYIAHVFGTTSHTVLMIMAYDRYVAICNPLRYLTIMTNKMVIKLTVFAWGVAFVLVGILLGLTVRLSHCRSAIENPSCDNPSLFKLSCEDLLINQIYGLAFTAVLWASSIGSIALTYVRIAEVCLRSKNSALNSKAVTTCSTHLLAYIIVLCCGFIIIVLHRFPDYTFHRKMAGIMIKVVPPGLNPIIYGLQTKEIKQKILNIFGKNRLNAL</sequence>
<dbReference type="GO" id="GO:0005549">
    <property type="term" value="F:odorant binding"/>
    <property type="evidence" value="ECO:0007669"/>
    <property type="project" value="TreeGrafter"/>
</dbReference>
<dbReference type="PANTHER" id="PTHR26451:SF989">
    <property type="entry name" value="G-PROTEIN COUPLED RECEPTORS FAMILY 1 PROFILE DOMAIN-CONTAINING PROTEIN"/>
    <property type="match status" value="1"/>
</dbReference>
<dbReference type="GO" id="GO:0004984">
    <property type="term" value="F:olfactory receptor activity"/>
    <property type="evidence" value="ECO:0007669"/>
    <property type="project" value="InterPro"/>
</dbReference>
<evidence type="ECO:0000313" key="16">
    <source>
        <dbReference type="RefSeq" id="XP_030649262.1"/>
    </source>
</evidence>
<feature type="transmembrane region" description="Helical" evidence="13">
    <location>
        <begin position="249"/>
        <end position="268"/>
    </location>
</feature>
<dbReference type="FunFam" id="1.20.1070.10:FF:000024">
    <property type="entry name" value="Olfactory receptor"/>
    <property type="match status" value="1"/>
</dbReference>
<dbReference type="InterPro" id="IPR052921">
    <property type="entry name" value="GPCR1_Superfamily_Member"/>
</dbReference>
<evidence type="ECO:0000259" key="14">
    <source>
        <dbReference type="PROSITE" id="PS50262"/>
    </source>
</evidence>
<keyword evidence="15" id="KW-1185">Reference proteome</keyword>
<evidence type="ECO:0000256" key="11">
    <source>
        <dbReference type="ARBA" id="ARBA00023180"/>
    </source>
</evidence>
<evidence type="ECO:0000256" key="7">
    <source>
        <dbReference type="ARBA" id="ARBA00023040"/>
    </source>
</evidence>
<keyword evidence="2" id="KW-1003">Cell membrane</keyword>
<evidence type="ECO:0000256" key="12">
    <source>
        <dbReference type="ARBA" id="ARBA00023224"/>
    </source>
</evidence>
<dbReference type="InterPro" id="IPR017452">
    <property type="entry name" value="GPCR_Rhodpsn_7TM"/>
</dbReference>
<dbReference type="GO" id="GO:0005886">
    <property type="term" value="C:plasma membrane"/>
    <property type="evidence" value="ECO:0007669"/>
    <property type="project" value="UniProtKB-SubCell"/>
</dbReference>
<keyword evidence="3" id="KW-0716">Sensory transduction</keyword>
<evidence type="ECO:0000256" key="8">
    <source>
        <dbReference type="ARBA" id="ARBA00023136"/>
    </source>
</evidence>
<dbReference type="PANTHER" id="PTHR26451">
    <property type="entry name" value="G_PROTEIN_RECEP_F1_2 DOMAIN-CONTAINING PROTEIN"/>
    <property type="match status" value="1"/>
</dbReference>
<keyword evidence="12" id="KW-0807">Transducer</keyword>
<keyword evidence="8 13" id="KW-0472">Membrane</keyword>
<organism evidence="15 16">
    <name type="scientific">Chanos chanos</name>
    <name type="common">Milkfish</name>
    <name type="synonym">Mugil chanos</name>
    <dbReference type="NCBI Taxonomy" id="29144"/>
    <lineage>
        <taxon>Eukaryota</taxon>
        <taxon>Metazoa</taxon>
        <taxon>Chordata</taxon>
        <taxon>Craniata</taxon>
        <taxon>Vertebrata</taxon>
        <taxon>Euteleostomi</taxon>
        <taxon>Actinopterygii</taxon>
        <taxon>Neopterygii</taxon>
        <taxon>Teleostei</taxon>
        <taxon>Ostariophysi</taxon>
        <taxon>Gonorynchiformes</taxon>
        <taxon>Chanidae</taxon>
        <taxon>Chanos</taxon>
    </lineage>
</organism>
<reference evidence="16" key="1">
    <citation type="submission" date="2025-08" db="UniProtKB">
        <authorList>
            <consortium name="RefSeq"/>
        </authorList>
    </citation>
    <scope>IDENTIFICATION</scope>
</reference>
<dbReference type="Proteomes" id="UP000504632">
    <property type="component" value="Chromosome 16"/>
</dbReference>
<keyword evidence="11" id="KW-0325">Glycoprotein</keyword>
<accession>A0A6J2WYM2</accession>
<feature type="transmembrane region" description="Helical" evidence="13">
    <location>
        <begin position="63"/>
        <end position="86"/>
    </location>
</feature>
<keyword evidence="10" id="KW-0675">Receptor</keyword>
<evidence type="ECO:0000313" key="15">
    <source>
        <dbReference type="Proteomes" id="UP000504632"/>
    </source>
</evidence>
<keyword evidence="4 13" id="KW-0812">Transmembrane</keyword>
<dbReference type="Pfam" id="PF13853">
    <property type="entry name" value="7tm_4"/>
    <property type="match status" value="1"/>
</dbReference>
<dbReference type="GeneID" id="115829323"/>
<evidence type="ECO:0000256" key="3">
    <source>
        <dbReference type="ARBA" id="ARBA00022606"/>
    </source>
</evidence>
<protein>
    <submittedName>
        <fullName evidence="16">Olfactory receptor 8U1-like</fullName>
    </submittedName>
</protein>
<evidence type="ECO:0000256" key="1">
    <source>
        <dbReference type="ARBA" id="ARBA00004651"/>
    </source>
</evidence>
<dbReference type="PRINTS" id="PR00245">
    <property type="entry name" value="OLFACTORYR"/>
</dbReference>
<feature type="domain" description="G-protein coupled receptors family 1 profile" evidence="14">
    <location>
        <begin position="44"/>
        <end position="294"/>
    </location>
</feature>
<feature type="transmembrane region" description="Helical" evidence="13">
    <location>
        <begin position="106"/>
        <end position="125"/>
    </location>
</feature>